<protein>
    <submittedName>
        <fullName evidence="3">LpqB family beta-propeller domain-containing protein</fullName>
    </submittedName>
</protein>
<dbReference type="Pfam" id="PF25976">
    <property type="entry name" value="LpqB_N"/>
    <property type="match status" value="1"/>
</dbReference>
<dbReference type="Proteomes" id="UP001501821">
    <property type="component" value="Unassembled WGS sequence"/>
</dbReference>
<feature type="domain" description="GerMN" evidence="2">
    <location>
        <begin position="202"/>
        <end position="292"/>
    </location>
</feature>
<proteinExistence type="predicted"/>
<sequence length="588" mass="61135">MRRPAVLVAALVVGAACLTGCVRVPDDGPVVTSKAGSQLDEQPAGQADAVPPAPGASRQAIVTGFLDAMTAWPVQTNVVKEYLTDDSAEAWNPEAGTIVYSDSSPPEPEDDGAGVSVHLSSGDRLDASGGWRGSLGPREETLHFKIGVEDGEFRIIDPPNALIVPASWFQQRYRQVSVYYFDPTSKILVPEPVFVPVGQQLATSLVSALLTGPPRRLRDVITTYVPHGLDEGLSVPVSDSGVAELSLSGDAPQPSPDSAQLMLAQFAWTLQQDPQVTAVRLSIGGTGVTLPSGATQYDLADAADFDPAGNLAAGELFGVRNGRVVSGTPDLLAPVTGPFGKPGYGPAELAVAPQGARAAIVTQDRAHVLEGPVLDVNSPTQVTTIVSDGVDLARPTWDYAGRLWLLDRGPDGARVRVVEGRDDDSPRVRHVRVPGVTGQDARRLLVSRDGTRLVAVVRRGDATHLVIARVTLGVNGRVDGAGLSTVIGGIGGASRIVDIAWTSPSTIAVLTPVRRGSLFEVDTVVADGSTLGEDAGSTIVTGRVRGLAGSPDVDQPSYAVLGRGLTDLVTRVATEIGGGAVTLLDYAG</sequence>
<dbReference type="Pfam" id="PF10647">
    <property type="entry name" value="Gmad1"/>
    <property type="match status" value="1"/>
</dbReference>
<dbReference type="InterPro" id="IPR018910">
    <property type="entry name" value="LpqB_C"/>
</dbReference>
<accession>A0ABP7I0R7</accession>
<organism evidence="3 4">
    <name type="scientific">Nocardioides panacisoli</name>
    <dbReference type="NCBI Taxonomy" id="627624"/>
    <lineage>
        <taxon>Bacteria</taxon>
        <taxon>Bacillati</taxon>
        <taxon>Actinomycetota</taxon>
        <taxon>Actinomycetes</taxon>
        <taxon>Propionibacteriales</taxon>
        <taxon>Nocardioidaceae</taxon>
        <taxon>Nocardioides</taxon>
    </lineage>
</organism>
<dbReference type="RefSeq" id="WP_344772630.1">
    <property type="nucleotide sequence ID" value="NZ_BAABAH010000002.1"/>
</dbReference>
<dbReference type="EMBL" id="BAABAH010000002">
    <property type="protein sequence ID" value="GAA3807843.1"/>
    <property type="molecule type" value="Genomic_DNA"/>
</dbReference>
<gene>
    <name evidence="3" type="ORF">GCM10022242_08520</name>
</gene>
<dbReference type="SUPFAM" id="SSF63829">
    <property type="entry name" value="Calcium-dependent phosphotriesterase"/>
    <property type="match status" value="1"/>
</dbReference>
<reference evidence="4" key="1">
    <citation type="journal article" date="2019" name="Int. J. Syst. Evol. Microbiol.">
        <title>The Global Catalogue of Microorganisms (GCM) 10K type strain sequencing project: providing services to taxonomists for standard genome sequencing and annotation.</title>
        <authorList>
            <consortium name="The Broad Institute Genomics Platform"/>
            <consortium name="The Broad Institute Genome Sequencing Center for Infectious Disease"/>
            <person name="Wu L."/>
            <person name="Ma J."/>
        </authorList>
    </citation>
    <scope>NUCLEOTIDE SEQUENCE [LARGE SCALE GENOMIC DNA]</scope>
    <source>
        <strain evidence="4">JCM 16953</strain>
    </source>
</reference>
<feature type="region of interest" description="Disordered" evidence="1">
    <location>
        <begin position="32"/>
        <end position="55"/>
    </location>
</feature>
<evidence type="ECO:0000256" key="1">
    <source>
        <dbReference type="SAM" id="MobiDB-lite"/>
    </source>
</evidence>
<dbReference type="SMART" id="SM00909">
    <property type="entry name" value="Germane"/>
    <property type="match status" value="1"/>
</dbReference>
<name>A0ABP7I0R7_9ACTN</name>
<dbReference type="PROSITE" id="PS51257">
    <property type="entry name" value="PROKAR_LIPOPROTEIN"/>
    <property type="match status" value="1"/>
</dbReference>
<keyword evidence="4" id="KW-1185">Reference proteome</keyword>
<dbReference type="InterPro" id="IPR019606">
    <property type="entry name" value="GerMN"/>
</dbReference>
<evidence type="ECO:0000313" key="3">
    <source>
        <dbReference type="EMBL" id="GAA3807843.1"/>
    </source>
</evidence>
<evidence type="ECO:0000313" key="4">
    <source>
        <dbReference type="Proteomes" id="UP001501821"/>
    </source>
</evidence>
<comment type="caution">
    <text evidence="3">The sequence shown here is derived from an EMBL/GenBank/DDBJ whole genome shotgun (WGS) entry which is preliminary data.</text>
</comment>
<dbReference type="InterPro" id="IPR059026">
    <property type="entry name" value="LpqB_N"/>
</dbReference>
<dbReference type="Pfam" id="PF10646">
    <property type="entry name" value="Germane"/>
    <property type="match status" value="1"/>
</dbReference>
<evidence type="ECO:0000259" key="2">
    <source>
        <dbReference type="SMART" id="SM00909"/>
    </source>
</evidence>